<dbReference type="InterPro" id="IPR040921">
    <property type="entry name" value="Peptidase_S66C"/>
</dbReference>
<dbReference type="InterPro" id="IPR003507">
    <property type="entry name" value="S66_fam"/>
</dbReference>
<comment type="similarity">
    <text evidence="1">Belongs to the peptidase S66 family.</text>
</comment>
<dbReference type="InterPro" id="IPR029062">
    <property type="entry name" value="Class_I_gatase-like"/>
</dbReference>
<dbReference type="GO" id="GO:0008236">
    <property type="term" value="F:serine-type peptidase activity"/>
    <property type="evidence" value="ECO:0007669"/>
    <property type="project" value="UniProtKB-KW"/>
</dbReference>
<evidence type="ECO:0000256" key="4">
    <source>
        <dbReference type="ARBA" id="ARBA00022801"/>
    </source>
</evidence>
<reference evidence="8" key="1">
    <citation type="submission" date="2022-07" db="EMBL/GenBank/DDBJ databases">
        <title>Taxonomy of Aspergillus series Nigri: significant species reduction supported by multi-species coalescent approaches.</title>
        <authorList>
            <person name="Bian C."/>
            <person name="Kusuya Y."/>
            <person name="Sklenar F."/>
            <person name="D'hooge E."/>
            <person name="Yaguchi T."/>
            <person name="Takahashi H."/>
            <person name="Hubka V."/>
        </authorList>
    </citation>
    <scope>NUCLEOTIDE SEQUENCE</scope>
    <source>
        <strain evidence="8">IFM 63604</strain>
    </source>
</reference>
<keyword evidence="5" id="KW-0720">Serine protease</keyword>
<evidence type="ECO:0008006" key="10">
    <source>
        <dbReference type="Google" id="ProtNLM"/>
    </source>
</evidence>
<dbReference type="EMBL" id="BRPB01000251">
    <property type="protein sequence ID" value="GLA56116.1"/>
    <property type="molecule type" value="Genomic_DNA"/>
</dbReference>
<dbReference type="SUPFAM" id="SSF52317">
    <property type="entry name" value="Class I glutamine amidotransferase-like"/>
    <property type="match status" value="1"/>
</dbReference>
<feature type="domain" description="LD-carboxypeptidase N-terminal" evidence="6">
    <location>
        <begin position="1"/>
        <end position="41"/>
    </location>
</feature>
<keyword evidence="4" id="KW-0378">Hydrolase</keyword>
<dbReference type="PANTHER" id="PTHR30237:SF2">
    <property type="entry name" value="MUREIN TETRAPEPTIDE CARBOXYPEPTIDASE"/>
    <property type="match status" value="1"/>
</dbReference>
<comment type="caution">
    <text evidence="8">The sequence shown here is derived from an EMBL/GenBank/DDBJ whole genome shotgun (WGS) entry which is preliminary data.</text>
</comment>
<dbReference type="GO" id="GO:0004180">
    <property type="term" value="F:carboxypeptidase activity"/>
    <property type="evidence" value="ECO:0007669"/>
    <property type="project" value="UniProtKB-KW"/>
</dbReference>
<feature type="domain" description="LD-carboxypeptidase C-terminal" evidence="7">
    <location>
        <begin position="146"/>
        <end position="230"/>
    </location>
</feature>
<dbReference type="InterPro" id="IPR027478">
    <property type="entry name" value="LdcA_N"/>
</dbReference>
<dbReference type="AlphaFoldDB" id="A0A9W6AF40"/>
<dbReference type="Pfam" id="PF02016">
    <property type="entry name" value="Peptidase_S66"/>
    <property type="match status" value="1"/>
</dbReference>
<dbReference type="Gene3D" id="3.40.50.10740">
    <property type="entry name" value="Class I glutamine amidotransferase-like"/>
    <property type="match status" value="1"/>
</dbReference>
<keyword evidence="3" id="KW-0645">Protease</keyword>
<dbReference type="GO" id="GO:0006508">
    <property type="term" value="P:proteolysis"/>
    <property type="evidence" value="ECO:0007669"/>
    <property type="project" value="UniProtKB-KW"/>
</dbReference>
<dbReference type="Pfam" id="PF17676">
    <property type="entry name" value="Peptidase_S66C"/>
    <property type="match status" value="1"/>
</dbReference>
<evidence type="ECO:0000256" key="1">
    <source>
        <dbReference type="ARBA" id="ARBA00010233"/>
    </source>
</evidence>
<keyword evidence="2" id="KW-0121">Carboxypeptidase</keyword>
<name>A0A9W6AF40_ASPNG</name>
<dbReference type="Proteomes" id="UP001144191">
    <property type="component" value="Unassembled WGS sequence"/>
</dbReference>
<sequence length="246" mass="27889">MLPFLDYSLIQSNPEIFIGYSDTTFLHYAIQSRTGLRTFYGPSVLTDFSDLPKPIQFTIDHFVRVLTEAGMSLSVEQKGFSTNRGNSLIHRRGDGFGEVEPLDIYMEALYHVSCVFRELNTPPPRGKTRFSFLSLRWVTTCKCHNSVSQFRNNLVDLALSGILHEFCGLVVGQGYRYDTYMQDELASMIEEVFDVIVGRSLEEQLPILMNVDFGHTSPILTLPINTLVRLDCDLDEFSVLEPGVRA</sequence>
<dbReference type="PANTHER" id="PTHR30237">
    <property type="entry name" value="MURAMOYLTETRAPEPTIDE CARBOXYPEPTIDASE"/>
    <property type="match status" value="1"/>
</dbReference>
<accession>A0A9W6AF40</accession>
<evidence type="ECO:0000259" key="7">
    <source>
        <dbReference type="Pfam" id="PF17676"/>
    </source>
</evidence>
<evidence type="ECO:0000256" key="5">
    <source>
        <dbReference type="ARBA" id="ARBA00022825"/>
    </source>
</evidence>
<evidence type="ECO:0000256" key="3">
    <source>
        <dbReference type="ARBA" id="ARBA00022670"/>
    </source>
</evidence>
<dbReference type="Gene3D" id="3.50.30.60">
    <property type="entry name" value="LD-carboxypeptidase A C-terminal domain-like"/>
    <property type="match status" value="1"/>
</dbReference>
<evidence type="ECO:0000313" key="9">
    <source>
        <dbReference type="Proteomes" id="UP001144191"/>
    </source>
</evidence>
<protein>
    <recommendedName>
        <fullName evidence="10">LD-carboxypeptidase C-terminal domain-containing protein</fullName>
    </recommendedName>
</protein>
<dbReference type="InterPro" id="IPR040449">
    <property type="entry name" value="Peptidase_S66_N"/>
</dbReference>
<gene>
    <name evidence="8" type="ORF">AnigIFM63604_004654</name>
</gene>
<dbReference type="SUPFAM" id="SSF141986">
    <property type="entry name" value="LD-carboxypeptidase A C-terminal domain-like"/>
    <property type="match status" value="1"/>
</dbReference>
<dbReference type="InterPro" id="IPR027461">
    <property type="entry name" value="Carboxypeptidase_A_C_sf"/>
</dbReference>
<proteinExistence type="inferred from homology"/>
<evidence type="ECO:0000256" key="2">
    <source>
        <dbReference type="ARBA" id="ARBA00022645"/>
    </source>
</evidence>
<organism evidence="8 9">
    <name type="scientific">Aspergillus niger</name>
    <dbReference type="NCBI Taxonomy" id="5061"/>
    <lineage>
        <taxon>Eukaryota</taxon>
        <taxon>Fungi</taxon>
        <taxon>Dikarya</taxon>
        <taxon>Ascomycota</taxon>
        <taxon>Pezizomycotina</taxon>
        <taxon>Eurotiomycetes</taxon>
        <taxon>Eurotiomycetidae</taxon>
        <taxon>Eurotiales</taxon>
        <taxon>Aspergillaceae</taxon>
        <taxon>Aspergillus</taxon>
        <taxon>Aspergillus subgen. Circumdati</taxon>
    </lineage>
</organism>
<evidence type="ECO:0000313" key="8">
    <source>
        <dbReference type="EMBL" id="GLA56116.1"/>
    </source>
</evidence>
<evidence type="ECO:0000259" key="6">
    <source>
        <dbReference type="Pfam" id="PF02016"/>
    </source>
</evidence>